<comment type="similarity">
    <text evidence="1 3">Belongs to the short-chain dehydrogenases/reductases (SDR) family.</text>
</comment>
<dbReference type="InterPro" id="IPR020904">
    <property type="entry name" value="Sc_DH/Rdtase_CS"/>
</dbReference>
<proteinExistence type="inferred from homology"/>
<dbReference type="InterPro" id="IPR036291">
    <property type="entry name" value="NAD(P)-bd_dom_sf"/>
</dbReference>
<dbReference type="EC" id="1.1.-.-" evidence="4"/>
<reference evidence="5 6" key="1">
    <citation type="submission" date="2019-05" db="EMBL/GenBank/DDBJ databases">
        <title>Complete genome sequence of Pseudoalteromonas sp. 16-SW-7(T) isolated from the Okhotsk Sea, Russia.</title>
        <authorList>
            <person name="Nguyen T.H."/>
            <person name="Nedashkovskaya O.I."/>
            <person name="Kim S.-G."/>
        </authorList>
    </citation>
    <scope>NUCLEOTIDE SEQUENCE [LARGE SCALE GENOMIC DNA]</scope>
    <source>
        <strain evidence="5 6">16-SW-7</strain>
    </source>
</reference>
<evidence type="ECO:0000256" key="1">
    <source>
        <dbReference type="ARBA" id="ARBA00006484"/>
    </source>
</evidence>
<keyword evidence="2 4" id="KW-0560">Oxidoreductase</keyword>
<dbReference type="eggNOG" id="COG4221">
    <property type="taxonomic scope" value="Bacteria"/>
</dbReference>
<dbReference type="EMBL" id="JASGWX010000031">
    <property type="protein sequence ID" value="MDP4486312.1"/>
    <property type="molecule type" value="Genomic_DNA"/>
</dbReference>
<dbReference type="GO" id="GO:0016491">
    <property type="term" value="F:oxidoreductase activity"/>
    <property type="evidence" value="ECO:0007669"/>
    <property type="project" value="UniProtKB-KW"/>
</dbReference>
<evidence type="ECO:0000313" key="6">
    <source>
        <dbReference type="Proteomes" id="UP000310065"/>
    </source>
</evidence>
<organism evidence="5 6">
    <name type="scientific">Pseudoalteromonas distincta</name>
    <dbReference type="NCBI Taxonomy" id="77608"/>
    <lineage>
        <taxon>Bacteria</taxon>
        <taxon>Pseudomonadati</taxon>
        <taxon>Pseudomonadota</taxon>
        <taxon>Gammaproteobacteria</taxon>
        <taxon>Alteromonadales</taxon>
        <taxon>Pseudoalteromonadaceae</taxon>
        <taxon>Pseudoalteromonas</taxon>
    </lineage>
</organism>
<reference evidence="4 7" key="2">
    <citation type="submission" date="2023-04" db="EMBL/GenBank/DDBJ databases">
        <title>Novel Pseudoalteromonas species isolated from Pacific coral.</title>
        <authorList>
            <person name="Videau P."/>
            <person name="Shlafstein M.D."/>
            <person name="Oline D.K."/>
            <person name="Strangman W.K."/>
            <person name="Hahnke R.L."/>
            <person name="Saw J.H."/>
            <person name="Ushijima B."/>
        </authorList>
    </citation>
    <scope>NUCLEOTIDE SEQUENCE [LARGE SCALE GENOMIC DNA]</scope>
    <source>
        <strain evidence="4 7">LMG 14908</strain>
    </source>
</reference>
<dbReference type="RefSeq" id="WP_002961275.1">
    <property type="nucleotide sequence ID" value="NZ_ADOP01000041.1"/>
</dbReference>
<dbReference type="SUPFAM" id="SSF51735">
    <property type="entry name" value="NAD(P)-binding Rossmann-fold domains"/>
    <property type="match status" value="1"/>
</dbReference>
<dbReference type="PANTHER" id="PTHR43391">
    <property type="entry name" value="RETINOL DEHYDROGENASE-RELATED"/>
    <property type="match status" value="1"/>
</dbReference>
<accession>F3BLX4</accession>
<accession>A0A4P9J5W0</accession>
<evidence type="ECO:0000313" key="5">
    <source>
        <dbReference type="EMBL" id="QCU76432.1"/>
    </source>
</evidence>
<gene>
    <name evidence="5" type="ORF">FFU37_18370</name>
    <name evidence="4" type="ORF">QDH73_20125</name>
</gene>
<sequence>MKKVAIVTGTSTGLGISIVVKLAQQGYFVVATMRNLDKKGALEVALQNANVQAEIKYLDVQNTLSIEQCITDVIDEQGQIDLLVNNAGAGYIRTTEQTTEQDIQWVMDVNFLGVVRCTKAVLPHMRKARQGHIVNISSVGGLVGQPFNEIYCAAKFALEGYVESVATYITPAFNINFTNVEPGGISSEFANNALAQFQQTGGIVDDEYKPILEQYIASAQGRSADVFQTVDEVANVVMECVNSEEPPIRARTSIWANEFCELKTQADPTGKLQQQKVISW</sequence>
<dbReference type="CDD" id="cd05374">
    <property type="entry name" value="17beta-HSD-like_SDR_c"/>
    <property type="match status" value="1"/>
</dbReference>
<evidence type="ECO:0000313" key="7">
    <source>
        <dbReference type="Proteomes" id="UP001242314"/>
    </source>
</evidence>
<evidence type="ECO:0000313" key="4">
    <source>
        <dbReference type="EMBL" id="MDP4486312.1"/>
    </source>
</evidence>
<dbReference type="PRINTS" id="PR00080">
    <property type="entry name" value="SDRFAMILY"/>
</dbReference>
<dbReference type="EMBL" id="CP040559">
    <property type="protein sequence ID" value="QCU76432.1"/>
    <property type="molecule type" value="Genomic_DNA"/>
</dbReference>
<dbReference type="GO" id="GO:0005829">
    <property type="term" value="C:cytosol"/>
    <property type="evidence" value="ECO:0007669"/>
    <property type="project" value="TreeGrafter"/>
</dbReference>
<dbReference type="PRINTS" id="PR00081">
    <property type="entry name" value="GDHRDH"/>
</dbReference>
<dbReference type="GeneID" id="88777635"/>
<dbReference type="Proteomes" id="UP001242314">
    <property type="component" value="Unassembled WGS sequence"/>
</dbReference>
<dbReference type="Proteomes" id="UP000310065">
    <property type="component" value="Chromosome S1"/>
</dbReference>
<evidence type="ECO:0000256" key="3">
    <source>
        <dbReference type="RuleBase" id="RU000363"/>
    </source>
</evidence>
<dbReference type="Gene3D" id="3.40.50.720">
    <property type="entry name" value="NAD(P)-binding Rossmann-like Domain"/>
    <property type="match status" value="1"/>
</dbReference>
<dbReference type="KEGG" id="pdv:FFU37_18370"/>
<name>F3BLX4_9GAMM</name>
<keyword evidence="7" id="KW-1185">Reference proteome</keyword>
<dbReference type="AlphaFoldDB" id="F3BLX4"/>
<evidence type="ECO:0000256" key="2">
    <source>
        <dbReference type="ARBA" id="ARBA00023002"/>
    </source>
</evidence>
<dbReference type="PANTHER" id="PTHR43391:SF86">
    <property type="entry name" value="SHORT-CHAIN DEHYDROGENASE_REDUCTASE FAMILY PROTEIN"/>
    <property type="match status" value="1"/>
</dbReference>
<dbReference type="InterPro" id="IPR002347">
    <property type="entry name" value="SDR_fam"/>
</dbReference>
<protein>
    <submittedName>
        <fullName evidence="5">SDR family oxidoreductase</fullName>
        <ecNumber evidence="4">1.1.-.-</ecNumber>
    </submittedName>
</protein>
<dbReference type="OrthoDB" id="9775296at2"/>
<dbReference type="PROSITE" id="PS00061">
    <property type="entry name" value="ADH_SHORT"/>
    <property type="match status" value="1"/>
</dbReference>
<dbReference type="Pfam" id="PF00106">
    <property type="entry name" value="adh_short"/>
    <property type="match status" value="1"/>
</dbReference>